<proteinExistence type="inferred from homology"/>
<dbReference type="Pfam" id="PF00126">
    <property type="entry name" value="HTH_1"/>
    <property type="match status" value="1"/>
</dbReference>
<dbReference type="FunFam" id="1.10.10.10:FF:000001">
    <property type="entry name" value="LysR family transcriptional regulator"/>
    <property type="match status" value="1"/>
</dbReference>
<evidence type="ECO:0000259" key="5">
    <source>
        <dbReference type="PROSITE" id="PS50931"/>
    </source>
</evidence>
<dbReference type="AlphaFoldDB" id="A0A4U1IFI4"/>
<dbReference type="InterPro" id="IPR000847">
    <property type="entry name" value="LysR_HTH_N"/>
</dbReference>
<dbReference type="InterPro" id="IPR058163">
    <property type="entry name" value="LysR-type_TF_proteobact-type"/>
</dbReference>
<evidence type="ECO:0000256" key="2">
    <source>
        <dbReference type="ARBA" id="ARBA00023015"/>
    </source>
</evidence>
<dbReference type="Proteomes" id="UP000305539">
    <property type="component" value="Unassembled WGS sequence"/>
</dbReference>
<comment type="similarity">
    <text evidence="1">Belongs to the LysR transcriptional regulatory family.</text>
</comment>
<gene>
    <name evidence="6" type="primary">gcvA</name>
    <name evidence="6" type="ORF">FAZ69_02110</name>
</gene>
<dbReference type="PRINTS" id="PR00039">
    <property type="entry name" value="HTHLYSR"/>
</dbReference>
<dbReference type="PANTHER" id="PTHR30537">
    <property type="entry name" value="HTH-TYPE TRANSCRIPTIONAL REGULATOR"/>
    <property type="match status" value="1"/>
</dbReference>
<evidence type="ECO:0000313" key="6">
    <source>
        <dbReference type="EMBL" id="TKC92493.1"/>
    </source>
</evidence>
<dbReference type="RefSeq" id="WP_136892275.1">
    <property type="nucleotide sequence ID" value="NZ_SWJE01000001.1"/>
</dbReference>
<keyword evidence="4" id="KW-0804">Transcription</keyword>
<dbReference type="GO" id="GO:0006351">
    <property type="term" value="P:DNA-templated transcription"/>
    <property type="evidence" value="ECO:0007669"/>
    <property type="project" value="TreeGrafter"/>
</dbReference>
<protein>
    <submittedName>
        <fullName evidence="6">Transcriptional regulator GcvA</fullName>
    </submittedName>
</protein>
<name>A0A4U1IFI4_9BURK</name>
<dbReference type="InterPro" id="IPR005119">
    <property type="entry name" value="LysR_subst-bd"/>
</dbReference>
<reference evidence="6 7" key="1">
    <citation type="submission" date="2019-04" db="EMBL/GenBank/DDBJ databases">
        <title>Trinickia sp. 7GSK02, isolated from subtropical forest soil.</title>
        <authorList>
            <person name="Gao Z.-H."/>
            <person name="Qiu L.-H."/>
        </authorList>
    </citation>
    <scope>NUCLEOTIDE SEQUENCE [LARGE SCALE GENOMIC DNA]</scope>
    <source>
        <strain evidence="6 7">7GSK02</strain>
    </source>
</reference>
<dbReference type="SUPFAM" id="SSF46785">
    <property type="entry name" value="Winged helix' DNA-binding domain"/>
    <property type="match status" value="1"/>
</dbReference>
<dbReference type="OrthoDB" id="8683153at2"/>
<dbReference type="GO" id="GO:0043565">
    <property type="term" value="F:sequence-specific DNA binding"/>
    <property type="evidence" value="ECO:0007669"/>
    <property type="project" value="TreeGrafter"/>
</dbReference>
<evidence type="ECO:0000256" key="1">
    <source>
        <dbReference type="ARBA" id="ARBA00009437"/>
    </source>
</evidence>
<dbReference type="SUPFAM" id="SSF53850">
    <property type="entry name" value="Periplasmic binding protein-like II"/>
    <property type="match status" value="1"/>
</dbReference>
<keyword evidence="2" id="KW-0805">Transcription regulation</keyword>
<comment type="caution">
    <text evidence="6">The sequence shown here is derived from an EMBL/GenBank/DDBJ whole genome shotgun (WGS) entry which is preliminary data.</text>
</comment>
<dbReference type="PANTHER" id="PTHR30537:SF74">
    <property type="entry name" value="HTH-TYPE TRANSCRIPTIONAL REGULATOR TRPI"/>
    <property type="match status" value="1"/>
</dbReference>
<dbReference type="GO" id="GO:0003700">
    <property type="term" value="F:DNA-binding transcription factor activity"/>
    <property type="evidence" value="ECO:0007669"/>
    <property type="project" value="InterPro"/>
</dbReference>
<evidence type="ECO:0000256" key="3">
    <source>
        <dbReference type="ARBA" id="ARBA00023125"/>
    </source>
</evidence>
<dbReference type="Pfam" id="PF03466">
    <property type="entry name" value="LysR_substrate"/>
    <property type="match status" value="1"/>
</dbReference>
<accession>A0A4U1IFI4</accession>
<evidence type="ECO:0000313" key="7">
    <source>
        <dbReference type="Proteomes" id="UP000305539"/>
    </source>
</evidence>
<dbReference type="FunFam" id="3.40.190.10:FF:000017">
    <property type="entry name" value="Glycine cleavage system transcriptional activator"/>
    <property type="match status" value="1"/>
</dbReference>
<dbReference type="NCBIfam" id="NF008352">
    <property type="entry name" value="PRK11139.1"/>
    <property type="match status" value="1"/>
</dbReference>
<keyword evidence="7" id="KW-1185">Reference proteome</keyword>
<dbReference type="CDD" id="cd08432">
    <property type="entry name" value="PBP2_GcdR_TrpI_HvrB_AmpR_like"/>
    <property type="match status" value="1"/>
</dbReference>
<dbReference type="EMBL" id="SWJE01000001">
    <property type="protein sequence ID" value="TKC92493.1"/>
    <property type="molecule type" value="Genomic_DNA"/>
</dbReference>
<dbReference type="InterPro" id="IPR036388">
    <property type="entry name" value="WH-like_DNA-bd_sf"/>
</dbReference>
<evidence type="ECO:0000256" key="4">
    <source>
        <dbReference type="ARBA" id="ARBA00023163"/>
    </source>
</evidence>
<dbReference type="InterPro" id="IPR036390">
    <property type="entry name" value="WH_DNA-bd_sf"/>
</dbReference>
<organism evidence="6 7">
    <name type="scientific">Trinickia terrae</name>
    <dbReference type="NCBI Taxonomy" id="2571161"/>
    <lineage>
        <taxon>Bacteria</taxon>
        <taxon>Pseudomonadati</taxon>
        <taxon>Pseudomonadota</taxon>
        <taxon>Betaproteobacteria</taxon>
        <taxon>Burkholderiales</taxon>
        <taxon>Burkholderiaceae</taxon>
        <taxon>Trinickia</taxon>
    </lineage>
</organism>
<dbReference type="Gene3D" id="3.40.190.10">
    <property type="entry name" value="Periplasmic binding protein-like II"/>
    <property type="match status" value="2"/>
</dbReference>
<dbReference type="Gene3D" id="1.10.10.10">
    <property type="entry name" value="Winged helix-like DNA-binding domain superfamily/Winged helix DNA-binding domain"/>
    <property type="match status" value="1"/>
</dbReference>
<feature type="domain" description="HTH lysR-type" evidence="5">
    <location>
        <begin position="5"/>
        <end position="62"/>
    </location>
</feature>
<keyword evidence="3" id="KW-0238">DNA-binding</keyword>
<dbReference type="PROSITE" id="PS50931">
    <property type="entry name" value="HTH_LYSR"/>
    <property type="match status" value="1"/>
</dbReference>
<sequence length="291" mass="32600">MTVRPSLYALRCFVTVCRYSSVKLAAQELHVTPAAVSQQLSNLEDSMGIKLLERAARGVAPTERGERYFMTLRGAFAQIDDATRMLIRESRSNLTVSCTSGFAMQWLLPRLARFHDACPDIDVRISTSDRLVDFARDDVDFAIRHGLGNYANLISEKLVGDDMFPVCSPSLIRRRKLRRPQQLSGLTLLHDAHRQDWRLWLQAADAEEVEWDRGPVFVDSNGVVEAALHGHGVALARKSLIADELREGRLVLLFADSIEPPISYYLVYPAGVALPQKSAAFRAWLHREAAA</sequence>